<keyword evidence="2" id="KW-1185">Reference proteome</keyword>
<evidence type="ECO:0008006" key="3">
    <source>
        <dbReference type="Google" id="ProtNLM"/>
    </source>
</evidence>
<dbReference type="AlphaFoldDB" id="A0A5B1CG46"/>
<dbReference type="Gene3D" id="1.25.40.10">
    <property type="entry name" value="Tetratricopeptide repeat domain"/>
    <property type="match status" value="1"/>
</dbReference>
<organism evidence="1 2">
    <name type="scientific">Rubripirellula obstinata</name>
    <dbReference type="NCBI Taxonomy" id="406547"/>
    <lineage>
        <taxon>Bacteria</taxon>
        <taxon>Pseudomonadati</taxon>
        <taxon>Planctomycetota</taxon>
        <taxon>Planctomycetia</taxon>
        <taxon>Pirellulales</taxon>
        <taxon>Pirellulaceae</taxon>
        <taxon>Rubripirellula</taxon>
    </lineage>
</organism>
<accession>A0A5B1CG46</accession>
<reference evidence="1 2" key="1">
    <citation type="submission" date="2019-08" db="EMBL/GenBank/DDBJ databases">
        <title>Deep-cultivation of Planctomycetes and their phenomic and genomic characterization uncovers novel biology.</title>
        <authorList>
            <person name="Wiegand S."/>
            <person name="Jogler M."/>
            <person name="Boedeker C."/>
            <person name="Pinto D."/>
            <person name="Vollmers J."/>
            <person name="Rivas-Marin E."/>
            <person name="Kohn T."/>
            <person name="Peeters S.H."/>
            <person name="Heuer A."/>
            <person name="Rast P."/>
            <person name="Oberbeckmann S."/>
            <person name="Bunk B."/>
            <person name="Jeske O."/>
            <person name="Meyerdierks A."/>
            <person name="Storesund J.E."/>
            <person name="Kallscheuer N."/>
            <person name="Luecker S."/>
            <person name="Lage O.M."/>
            <person name="Pohl T."/>
            <person name="Merkel B.J."/>
            <person name="Hornburger P."/>
            <person name="Mueller R.-W."/>
            <person name="Bruemmer F."/>
            <person name="Labrenz M."/>
            <person name="Spormann A.M."/>
            <person name="Op Den Camp H."/>
            <person name="Overmann J."/>
            <person name="Amann R."/>
            <person name="Jetten M.S.M."/>
            <person name="Mascher T."/>
            <person name="Medema M.H."/>
            <person name="Devos D.P."/>
            <person name="Kaster A.-K."/>
            <person name="Ovreas L."/>
            <person name="Rohde M."/>
            <person name="Galperin M.Y."/>
            <person name="Jogler C."/>
        </authorList>
    </citation>
    <scope>NUCLEOTIDE SEQUENCE [LARGE SCALE GENOMIC DNA]</scope>
    <source>
        <strain evidence="1 2">LF1</strain>
    </source>
</reference>
<dbReference type="EMBL" id="VRLW01000001">
    <property type="protein sequence ID" value="KAA1260167.1"/>
    <property type="molecule type" value="Genomic_DNA"/>
</dbReference>
<proteinExistence type="predicted"/>
<gene>
    <name evidence="1" type="ORF">LF1_27060</name>
</gene>
<evidence type="ECO:0000313" key="1">
    <source>
        <dbReference type="EMBL" id="KAA1260167.1"/>
    </source>
</evidence>
<dbReference type="InterPro" id="IPR019734">
    <property type="entry name" value="TPR_rpt"/>
</dbReference>
<comment type="caution">
    <text evidence="1">The sequence shown here is derived from an EMBL/GenBank/DDBJ whole genome shotgun (WGS) entry which is preliminary data.</text>
</comment>
<dbReference type="SUPFAM" id="SSF48452">
    <property type="entry name" value="TPR-like"/>
    <property type="match status" value="1"/>
</dbReference>
<evidence type="ECO:0000313" key="2">
    <source>
        <dbReference type="Proteomes" id="UP000322699"/>
    </source>
</evidence>
<dbReference type="RefSeq" id="WP_068262484.1">
    <property type="nucleotide sequence ID" value="NZ_LWSK01000036.1"/>
</dbReference>
<dbReference type="SMART" id="SM00028">
    <property type="entry name" value="TPR"/>
    <property type="match status" value="2"/>
</dbReference>
<protein>
    <recommendedName>
        <fullName evidence="3">Tetratricopeptide repeat protein</fullName>
    </recommendedName>
</protein>
<dbReference type="Proteomes" id="UP000322699">
    <property type="component" value="Unassembled WGS sequence"/>
</dbReference>
<sequence>MAERLFENLAEFSQWRPSIRTVGTIRGGKIGSESRQDFRFVELPKLLASFATPLIDPTVLNASSSLELLSETGLNKHRVWRNLNATLFSAWTQAFAVCLVIAGAGTGVAGEPFLPADDSVVLETLPDFLKGGRKKFVEIQEQLRENPSDESLVQQAAALFIDAGEANSDPRFFGIARKILDPWWKRESVPGPILLLRARIKERDQLYNDAIVDLIKLNSQQPDDGRALISLARLYAMQGQYGQARDAAKQLEEIAGTVAYLICLIPIDVVTGNTKDALAAIEMISPDIESQHQFAITWLSITRANIAEIIGNTDQAERFYQAGLVNDPDHLDLKLAYADFLINQKRCETVGDLLKDHGDRNAVLLRVAIAAKVTGDEVVASQYTEKLTERLEAVRQRGDHPDRRISARCYLDLTNQPELALREALANWEVRRELEDSRLVLRAAVAAESPGDVREVKRFLRVARTEDVISEQLISQLESQ</sequence>
<dbReference type="InterPro" id="IPR011990">
    <property type="entry name" value="TPR-like_helical_dom_sf"/>
</dbReference>
<name>A0A5B1CG46_9BACT</name>